<keyword evidence="1" id="KW-1133">Transmembrane helix</keyword>
<evidence type="ECO:0000313" key="4">
    <source>
        <dbReference type="Proteomes" id="UP000650511"/>
    </source>
</evidence>
<feature type="transmembrane region" description="Helical" evidence="1">
    <location>
        <begin position="29"/>
        <end position="50"/>
    </location>
</feature>
<sequence length="178" mass="18995">MHDAEHALIIPDDDLGIDRDDDGGGGSGWAGRLLWLAIGAVLGAVATYFADPDRGNARRAELAQRASSTGRDLQEQAVDQGRDLAQRSVGAAIDAVPEVSDPSDEKLHERVRAQAIGPADAATAKLVTTVRDGVVEVRGQVDTDTQRRELLQRVADVDGVREVVDLTHLPHEPAPTRS</sequence>
<comment type="caution">
    <text evidence="3">The sequence shown here is derived from an EMBL/GenBank/DDBJ whole genome shotgun (WGS) entry which is preliminary data.</text>
</comment>
<evidence type="ECO:0000256" key="1">
    <source>
        <dbReference type="SAM" id="Phobius"/>
    </source>
</evidence>
<reference evidence="3" key="2">
    <citation type="submission" date="2020-09" db="EMBL/GenBank/DDBJ databases">
        <authorList>
            <person name="Sun Q."/>
            <person name="Zhou Y."/>
        </authorList>
    </citation>
    <scope>NUCLEOTIDE SEQUENCE</scope>
    <source>
        <strain evidence="3">CGMCC 1.14988</strain>
    </source>
</reference>
<evidence type="ECO:0000313" key="3">
    <source>
        <dbReference type="EMBL" id="GGI08865.1"/>
    </source>
</evidence>
<dbReference type="RefSeq" id="WP_130648769.1">
    <property type="nucleotide sequence ID" value="NZ_BMHA01000013.1"/>
</dbReference>
<protein>
    <recommendedName>
        <fullName evidence="2">BON domain-containing protein</fullName>
    </recommendedName>
</protein>
<organism evidence="3 4">
    <name type="scientific">Egicoccus halophilus</name>
    <dbReference type="NCBI Taxonomy" id="1670830"/>
    <lineage>
        <taxon>Bacteria</taxon>
        <taxon>Bacillati</taxon>
        <taxon>Actinomycetota</taxon>
        <taxon>Nitriliruptoria</taxon>
        <taxon>Egicoccales</taxon>
        <taxon>Egicoccaceae</taxon>
        <taxon>Egicoccus</taxon>
    </lineage>
</organism>
<dbReference type="OrthoDB" id="9797595at2"/>
<dbReference type="PROSITE" id="PS50914">
    <property type="entry name" value="BON"/>
    <property type="match status" value="1"/>
</dbReference>
<feature type="domain" description="BON" evidence="2">
    <location>
        <begin position="103"/>
        <end position="171"/>
    </location>
</feature>
<dbReference type="EMBL" id="BMHA01000013">
    <property type="protein sequence ID" value="GGI08865.1"/>
    <property type="molecule type" value="Genomic_DNA"/>
</dbReference>
<keyword evidence="1" id="KW-0812">Transmembrane</keyword>
<evidence type="ECO:0000259" key="2">
    <source>
        <dbReference type="PROSITE" id="PS50914"/>
    </source>
</evidence>
<dbReference type="AlphaFoldDB" id="A0A8J3EZ00"/>
<accession>A0A8J3EZ00</accession>
<proteinExistence type="predicted"/>
<name>A0A8J3EZ00_9ACTN</name>
<dbReference type="Proteomes" id="UP000650511">
    <property type="component" value="Unassembled WGS sequence"/>
</dbReference>
<keyword evidence="4" id="KW-1185">Reference proteome</keyword>
<reference evidence="3" key="1">
    <citation type="journal article" date="2014" name="Int. J. Syst. Evol. Microbiol.">
        <title>Complete genome sequence of Corynebacterium casei LMG S-19264T (=DSM 44701T), isolated from a smear-ripened cheese.</title>
        <authorList>
            <consortium name="US DOE Joint Genome Institute (JGI-PGF)"/>
            <person name="Walter F."/>
            <person name="Albersmeier A."/>
            <person name="Kalinowski J."/>
            <person name="Ruckert C."/>
        </authorList>
    </citation>
    <scope>NUCLEOTIDE SEQUENCE</scope>
    <source>
        <strain evidence="3">CGMCC 1.14988</strain>
    </source>
</reference>
<dbReference type="Gene3D" id="3.30.1340.30">
    <property type="match status" value="1"/>
</dbReference>
<keyword evidence="1" id="KW-0472">Membrane</keyword>
<dbReference type="InterPro" id="IPR007055">
    <property type="entry name" value="BON_dom"/>
</dbReference>
<gene>
    <name evidence="3" type="ORF">GCM10011354_31220</name>
</gene>